<dbReference type="Proteomes" id="UP000032141">
    <property type="component" value="Chromosome C2"/>
</dbReference>
<sequence>MRRERERGRQREARRERGAEREADRERHRERGRRRKREAWRERESSSSSHGVSRESDPREKERFERELSVDGRERYWFRWLIRMEKRTAPNWFSGKGSLSIFDCDIPYSDILAEMNYTHVDLEIMFSEYRDSDSEYRLKEWGIRLLKDRGGNDTTRHYFPNGFKKYNTADLELLMMHNRIYCLWLNKEEESDSQLEITNRLCLVSGCEGCCLVVEYDDHWLSELWVCRDQKTSMKSLEKLSQARIPRRRSDGSPLPQPSRSFLFPLK</sequence>
<dbReference type="Gramene" id="Bo2g130060.1">
    <property type="protein sequence ID" value="Bo2g130060.1"/>
    <property type="gene ID" value="Bo2g130060"/>
</dbReference>
<feature type="compositionally biased region" description="Basic and acidic residues" evidence="1">
    <location>
        <begin position="52"/>
        <end position="64"/>
    </location>
</feature>
<protein>
    <submittedName>
        <fullName evidence="2">Uncharacterized protein</fullName>
    </submittedName>
</protein>
<evidence type="ECO:0000313" key="3">
    <source>
        <dbReference type="Proteomes" id="UP000032141"/>
    </source>
</evidence>
<dbReference type="HOGENOM" id="CLU_1043309_0_0_1"/>
<dbReference type="eggNOG" id="KOG0878">
    <property type="taxonomic scope" value="Eukaryota"/>
</dbReference>
<keyword evidence="3" id="KW-1185">Reference proteome</keyword>
<feature type="compositionally biased region" description="Basic and acidic residues" evidence="1">
    <location>
        <begin position="1"/>
        <end position="29"/>
    </location>
</feature>
<name>A0A0D3AUK4_BRAOL</name>
<feature type="region of interest" description="Disordered" evidence="1">
    <location>
        <begin position="1"/>
        <end position="64"/>
    </location>
</feature>
<accession>A0A0D3AUK4</accession>
<dbReference type="STRING" id="109376.A0A0D3AUK4"/>
<dbReference type="SUPFAM" id="SSF52042">
    <property type="entry name" value="Ribosomal protein L32e"/>
    <property type="match status" value="1"/>
</dbReference>
<dbReference type="EnsemblPlants" id="Bo2g130060.1">
    <property type="protein sequence ID" value="Bo2g130060.1"/>
    <property type="gene ID" value="Bo2g130060"/>
</dbReference>
<reference evidence="2" key="2">
    <citation type="submission" date="2015-03" db="UniProtKB">
        <authorList>
            <consortium name="EnsemblPlants"/>
        </authorList>
    </citation>
    <scope>IDENTIFICATION</scope>
</reference>
<dbReference type="AlphaFoldDB" id="A0A0D3AUK4"/>
<proteinExistence type="predicted"/>
<dbReference type="InterPro" id="IPR036351">
    <property type="entry name" value="Ribosomal_eL32_sf"/>
</dbReference>
<evidence type="ECO:0000256" key="1">
    <source>
        <dbReference type="SAM" id="MobiDB-lite"/>
    </source>
</evidence>
<reference evidence="2 3" key="1">
    <citation type="journal article" date="2014" name="Genome Biol.">
        <title>Transcriptome and methylome profiling reveals relics of genome dominance in the mesopolyploid Brassica oleracea.</title>
        <authorList>
            <person name="Parkin I.A."/>
            <person name="Koh C."/>
            <person name="Tang H."/>
            <person name="Robinson S.J."/>
            <person name="Kagale S."/>
            <person name="Clarke W.E."/>
            <person name="Town C.D."/>
            <person name="Nixon J."/>
            <person name="Krishnakumar V."/>
            <person name="Bidwell S.L."/>
            <person name="Denoeud F."/>
            <person name="Belcram H."/>
            <person name="Links M.G."/>
            <person name="Just J."/>
            <person name="Clarke C."/>
            <person name="Bender T."/>
            <person name="Huebert T."/>
            <person name="Mason A.S."/>
            <person name="Pires J.C."/>
            <person name="Barker G."/>
            <person name="Moore J."/>
            <person name="Walley P.G."/>
            <person name="Manoli S."/>
            <person name="Batley J."/>
            <person name="Edwards D."/>
            <person name="Nelson M.N."/>
            <person name="Wang X."/>
            <person name="Paterson A.H."/>
            <person name="King G."/>
            <person name="Bancroft I."/>
            <person name="Chalhoub B."/>
            <person name="Sharpe A.G."/>
        </authorList>
    </citation>
    <scope>NUCLEOTIDE SEQUENCE</scope>
    <source>
        <strain evidence="2 3">cv. TO1000</strain>
    </source>
</reference>
<dbReference type="OMA" id="KREAWRE"/>
<evidence type="ECO:0000313" key="2">
    <source>
        <dbReference type="EnsemblPlants" id="Bo2g130060.1"/>
    </source>
</evidence>
<organism evidence="2 3">
    <name type="scientific">Brassica oleracea var. oleracea</name>
    <dbReference type="NCBI Taxonomy" id="109376"/>
    <lineage>
        <taxon>Eukaryota</taxon>
        <taxon>Viridiplantae</taxon>
        <taxon>Streptophyta</taxon>
        <taxon>Embryophyta</taxon>
        <taxon>Tracheophyta</taxon>
        <taxon>Spermatophyta</taxon>
        <taxon>Magnoliopsida</taxon>
        <taxon>eudicotyledons</taxon>
        <taxon>Gunneridae</taxon>
        <taxon>Pentapetalae</taxon>
        <taxon>rosids</taxon>
        <taxon>malvids</taxon>
        <taxon>Brassicales</taxon>
        <taxon>Brassicaceae</taxon>
        <taxon>Brassiceae</taxon>
        <taxon>Brassica</taxon>
    </lineage>
</organism>
<feature type="region of interest" description="Disordered" evidence="1">
    <location>
        <begin position="239"/>
        <end position="267"/>
    </location>
</feature>